<gene>
    <name evidence="2" type="ORF">AQ619_03210</name>
</gene>
<proteinExistence type="predicted"/>
<keyword evidence="1" id="KW-0472">Membrane</keyword>
<keyword evidence="1" id="KW-1133">Transmembrane helix</keyword>
<evidence type="ECO:0000313" key="3">
    <source>
        <dbReference type="Proteomes" id="UP000056905"/>
    </source>
</evidence>
<dbReference type="RefSeq" id="WP_062144152.1">
    <property type="nucleotide sequence ID" value="NZ_CP013002.1"/>
</dbReference>
<name>A0A0P0NWL7_9CAUL</name>
<dbReference type="EMBL" id="CP013002">
    <property type="protein sequence ID" value="ALL12439.1"/>
    <property type="molecule type" value="Genomic_DNA"/>
</dbReference>
<feature type="transmembrane region" description="Helical" evidence="1">
    <location>
        <begin position="88"/>
        <end position="107"/>
    </location>
</feature>
<sequence>MLRFVFRVLFAALGLWLADRLLGGISADGWPTLILASLLLGVVNAVVKPVVVLLTFPITIVSLGLFLLVVNAAMLGLVAWLLDGLIVNGLVSGVLGSIIVGVVSWAGQVMIGDGKAREDA</sequence>
<dbReference type="InterPro" id="IPR007165">
    <property type="entry name" value="Phage_holin_4_2"/>
</dbReference>
<evidence type="ECO:0000256" key="1">
    <source>
        <dbReference type="SAM" id="Phobius"/>
    </source>
</evidence>
<protein>
    <recommendedName>
        <fullName evidence="4">Phage holin family protein</fullName>
    </recommendedName>
</protein>
<keyword evidence="3" id="KW-1185">Reference proteome</keyword>
<evidence type="ECO:0008006" key="4">
    <source>
        <dbReference type="Google" id="ProtNLM"/>
    </source>
</evidence>
<dbReference type="KEGG" id="chq:AQ619_03210"/>
<dbReference type="AlphaFoldDB" id="A0A0P0NWL7"/>
<dbReference type="PANTHER" id="PTHR37309:SF1">
    <property type="entry name" value="SLR0284 PROTEIN"/>
    <property type="match status" value="1"/>
</dbReference>
<feature type="transmembrane region" description="Helical" evidence="1">
    <location>
        <begin position="33"/>
        <end position="56"/>
    </location>
</feature>
<keyword evidence="1" id="KW-0812">Transmembrane</keyword>
<evidence type="ECO:0000313" key="2">
    <source>
        <dbReference type="EMBL" id="ALL12439.1"/>
    </source>
</evidence>
<dbReference type="PANTHER" id="PTHR37309">
    <property type="entry name" value="SLR0284 PROTEIN"/>
    <property type="match status" value="1"/>
</dbReference>
<dbReference type="STRING" id="69395.AQ619_03210"/>
<feature type="transmembrane region" description="Helical" evidence="1">
    <location>
        <begin position="63"/>
        <end position="82"/>
    </location>
</feature>
<dbReference type="Proteomes" id="UP000056905">
    <property type="component" value="Chromosome"/>
</dbReference>
<organism evidence="2 3">
    <name type="scientific">Caulobacter henricii</name>
    <dbReference type="NCBI Taxonomy" id="69395"/>
    <lineage>
        <taxon>Bacteria</taxon>
        <taxon>Pseudomonadati</taxon>
        <taxon>Pseudomonadota</taxon>
        <taxon>Alphaproteobacteria</taxon>
        <taxon>Caulobacterales</taxon>
        <taxon>Caulobacteraceae</taxon>
        <taxon>Caulobacter</taxon>
    </lineage>
</organism>
<accession>A0A0P0NWL7</accession>
<dbReference type="Pfam" id="PF04020">
    <property type="entry name" value="Phage_holin_4_2"/>
    <property type="match status" value="1"/>
</dbReference>
<dbReference type="OrthoDB" id="7205479at2"/>
<reference evidence="2 3" key="1">
    <citation type="submission" date="2015-10" db="EMBL/GenBank/DDBJ databases">
        <title>Conservation of the essential genome among Caulobacter and Brevundimonas species.</title>
        <authorList>
            <person name="Scott D."/>
            <person name="Ely B."/>
        </authorList>
    </citation>
    <scope>NUCLEOTIDE SEQUENCE [LARGE SCALE GENOMIC DNA]</scope>
    <source>
        <strain evidence="2 3">CB4</strain>
    </source>
</reference>